<dbReference type="InterPro" id="IPR011711">
    <property type="entry name" value="GntR_C"/>
</dbReference>
<gene>
    <name evidence="5" type="ORF">SAMN04488094_11812</name>
</gene>
<dbReference type="CDD" id="cd07377">
    <property type="entry name" value="WHTH_GntR"/>
    <property type="match status" value="1"/>
</dbReference>
<evidence type="ECO:0000259" key="4">
    <source>
        <dbReference type="PROSITE" id="PS50949"/>
    </source>
</evidence>
<protein>
    <submittedName>
        <fullName evidence="5">DNA-binding transcriptional regulator, FadR family</fullName>
    </submittedName>
</protein>
<dbReference type="Pfam" id="PF07729">
    <property type="entry name" value="FCD"/>
    <property type="match status" value="1"/>
</dbReference>
<proteinExistence type="predicted"/>
<dbReference type="SMART" id="SM00345">
    <property type="entry name" value="HTH_GNTR"/>
    <property type="match status" value="1"/>
</dbReference>
<dbReference type="InterPro" id="IPR036390">
    <property type="entry name" value="WH_DNA-bd_sf"/>
</dbReference>
<evidence type="ECO:0000313" key="6">
    <source>
        <dbReference type="Proteomes" id="UP000198728"/>
    </source>
</evidence>
<dbReference type="Proteomes" id="UP000198728">
    <property type="component" value="Unassembled WGS sequence"/>
</dbReference>
<dbReference type="Gene3D" id="1.20.120.530">
    <property type="entry name" value="GntR ligand-binding domain-like"/>
    <property type="match status" value="1"/>
</dbReference>
<evidence type="ECO:0000256" key="1">
    <source>
        <dbReference type="ARBA" id="ARBA00023015"/>
    </source>
</evidence>
<dbReference type="SMART" id="SM00895">
    <property type="entry name" value="FCD"/>
    <property type="match status" value="1"/>
</dbReference>
<dbReference type="PRINTS" id="PR00035">
    <property type="entry name" value="HTHGNTR"/>
</dbReference>
<dbReference type="STRING" id="441112.SAMN04488094_11812"/>
<reference evidence="5 6" key="1">
    <citation type="submission" date="2016-10" db="EMBL/GenBank/DDBJ databases">
        <authorList>
            <person name="de Groot N.N."/>
        </authorList>
    </citation>
    <scope>NUCLEOTIDE SEQUENCE [LARGE SCALE GENOMIC DNA]</scope>
    <source>
        <strain evidence="5 6">DSM 19548</strain>
    </source>
</reference>
<evidence type="ECO:0000256" key="3">
    <source>
        <dbReference type="ARBA" id="ARBA00023163"/>
    </source>
</evidence>
<dbReference type="InterPro" id="IPR008920">
    <property type="entry name" value="TF_FadR/GntR_C"/>
</dbReference>
<dbReference type="EMBL" id="FOLG01000018">
    <property type="protein sequence ID" value="SFD16477.1"/>
    <property type="molecule type" value="Genomic_DNA"/>
</dbReference>
<evidence type="ECO:0000313" key="5">
    <source>
        <dbReference type="EMBL" id="SFD16477.1"/>
    </source>
</evidence>
<dbReference type="Gene3D" id="1.10.10.10">
    <property type="entry name" value="Winged helix-like DNA-binding domain superfamily/Winged helix DNA-binding domain"/>
    <property type="match status" value="1"/>
</dbReference>
<dbReference type="PANTHER" id="PTHR43537">
    <property type="entry name" value="TRANSCRIPTIONAL REGULATOR, GNTR FAMILY"/>
    <property type="match status" value="1"/>
</dbReference>
<dbReference type="InterPro" id="IPR036388">
    <property type="entry name" value="WH-like_DNA-bd_sf"/>
</dbReference>
<keyword evidence="3" id="KW-0804">Transcription</keyword>
<keyword evidence="1" id="KW-0805">Transcription regulation</keyword>
<dbReference type="RefSeq" id="WP_177208439.1">
    <property type="nucleotide sequence ID" value="NZ_FOLG01000018.1"/>
</dbReference>
<dbReference type="AlphaFoldDB" id="A0A1I1Q3B9"/>
<dbReference type="SUPFAM" id="SSF48008">
    <property type="entry name" value="GntR ligand-binding domain-like"/>
    <property type="match status" value="1"/>
</dbReference>
<keyword evidence="2 5" id="KW-0238">DNA-binding</keyword>
<evidence type="ECO:0000256" key="2">
    <source>
        <dbReference type="ARBA" id="ARBA00023125"/>
    </source>
</evidence>
<dbReference type="PROSITE" id="PS50949">
    <property type="entry name" value="HTH_GNTR"/>
    <property type="match status" value="1"/>
</dbReference>
<feature type="domain" description="HTH gntR-type" evidence="4">
    <location>
        <begin position="1"/>
        <end position="62"/>
    </location>
</feature>
<dbReference type="InterPro" id="IPR000524">
    <property type="entry name" value="Tscrpt_reg_HTH_GntR"/>
</dbReference>
<dbReference type="SUPFAM" id="SSF46785">
    <property type="entry name" value="Winged helix' DNA-binding domain"/>
    <property type="match status" value="1"/>
</dbReference>
<organism evidence="5 6">
    <name type="scientific">Tropicimonas isoalkanivorans</name>
    <dbReference type="NCBI Taxonomy" id="441112"/>
    <lineage>
        <taxon>Bacteria</taxon>
        <taxon>Pseudomonadati</taxon>
        <taxon>Pseudomonadota</taxon>
        <taxon>Alphaproteobacteria</taxon>
        <taxon>Rhodobacterales</taxon>
        <taxon>Roseobacteraceae</taxon>
        <taxon>Tropicimonas</taxon>
    </lineage>
</organism>
<name>A0A1I1Q3B9_9RHOB</name>
<sequence>MVDIRNLIRDNRLRVGDVLPSENALAAQLGISRTVAREALRGLAALRILEVGSGRRARVAGATSETLSAILDHTAYTRQLSVVQIQDVRRTLEMRTVSLAALHRSAEEAQALLQTIEGMMEAVQRDNPHSVMDLDIRFHEIIARASGNPLYSVLVDSFRVITRQTWHIGWRARGSHESRVENIKCHERIATAVIEQDAARAEAAMAEHFDSSFMVLMRAGVS</sequence>
<dbReference type="PANTHER" id="PTHR43537:SF5">
    <property type="entry name" value="UXU OPERON TRANSCRIPTIONAL REGULATOR"/>
    <property type="match status" value="1"/>
</dbReference>
<accession>A0A1I1Q3B9</accession>
<dbReference type="GO" id="GO:0003677">
    <property type="term" value="F:DNA binding"/>
    <property type="evidence" value="ECO:0007669"/>
    <property type="project" value="UniProtKB-KW"/>
</dbReference>
<dbReference type="GO" id="GO:0003700">
    <property type="term" value="F:DNA-binding transcription factor activity"/>
    <property type="evidence" value="ECO:0007669"/>
    <property type="project" value="InterPro"/>
</dbReference>
<keyword evidence="6" id="KW-1185">Reference proteome</keyword>
<dbReference type="Pfam" id="PF00392">
    <property type="entry name" value="GntR"/>
    <property type="match status" value="1"/>
</dbReference>